<gene>
    <name evidence="2" type="ORF">F0169_26305</name>
</gene>
<dbReference type="EMBL" id="VUAZ01000204">
    <property type="protein sequence ID" value="MPR05276.1"/>
    <property type="molecule type" value="Genomic_DNA"/>
</dbReference>
<comment type="caution">
    <text evidence="2">The sequence shown here is derived from an EMBL/GenBank/DDBJ whole genome shotgun (WGS) entry which is preliminary data.</text>
</comment>
<evidence type="ECO:0000313" key="2">
    <source>
        <dbReference type="EMBL" id="MPR05276.1"/>
    </source>
</evidence>
<reference evidence="2 3" key="1">
    <citation type="journal article" date="2020" name="Int. J. Syst. Evol. Microbiol.">
        <title>Pseudomonas kitaguniensis sp. nov., a pathogen causing bacterial rot of Welsh onion in Japan.</title>
        <authorList>
            <person name="Sawada H."/>
            <person name="Fujikawa T."/>
            <person name="Nishiwaki Y."/>
            <person name="Horita H."/>
        </authorList>
    </citation>
    <scope>NUCLEOTIDE SEQUENCE [LARGE SCALE GENOMIC DNA]</scope>
    <source>
        <strain evidence="2 3">MAFF 212408</strain>
    </source>
</reference>
<sequence>MGAGLLAMAVVQPMNLLTDTPLSRASPLPHKPAPTKTYSHRRQLPQIACPHWNAQAGSAG</sequence>
<evidence type="ECO:0000313" key="3">
    <source>
        <dbReference type="Proteomes" id="UP000326112"/>
    </source>
</evidence>
<reference evidence="2 3" key="2">
    <citation type="journal article" date="2023" name="Plant Pathol.">
        <title>Dismantling and reorganizing Pseudomonas marginalis sensu#lato.</title>
        <authorList>
            <person name="Sawada H."/>
            <person name="Fujikawa T."/>
            <person name="Satou M."/>
        </authorList>
    </citation>
    <scope>NUCLEOTIDE SEQUENCE [LARGE SCALE GENOMIC DNA]</scope>
    <source>
        <strain evidence="2 3">MAFF 212408</strain>
    </source>
</reference>
<feature type="region of interest" description="Disordered" evidence="1">
    <location>
        <begin position="19"/>
        <end position="44"/>
    </location>
</feature>
<dbReference type="Proteomes" id="UP000326112">
    <property type="component" value="Unassembled WGS sequence"/>
</dbReference>
<proteinExistence type="predicted"/>
<accession>A0A5N7KSU9</accession>
<organism evidence="2 3">
    <name type="scientific">Pseudomonas kitaguniensis</name>
    <dbReference type="NCBI Taxonomy" id="2607908"/>
    <lineage>
        <taxon>Bacteria</taxon>
        <taxon>Pseudomonadati</taxon>
        <taxon>Pseudomonadota</taxon>
        <taxon>Gammaproteobacteria</taxon>
        <taxon>Pseudomonadales</taxon>
        <taxon>Pseudomonadaceae</taxon>
        <taxon>Pseudomonas</taxon>
    </lineage>
</organism>
<name>A0A5N7KSU9_9PSED</name>
<protein>
    <submittedName>
        <fullName evidence="2">Uncharacterized protein</fullName>
    </submittedName>
</protein>
<evidence type="ECO:0000256" key="1">
    <source>
        <dbReference type="SAM" id="MobiDB-lite"/>
    </source>
</evidence>
<keyword evidence="3" id="KW-1185">Reference proteome</keyword>